<organism evidence="2 3">
    <name type="scientific">Faecalicatena fissicatena</name>
    <dbReference type="NCBI Taxonomy" id="290055"/>
    <lineage>
        <taxon>Bacteria</taxon>
        <taxon>Bacillati</taxon>
        <taxon>Bacillota</taxon>
        <taxon>Clostridia</taxon>
        <taxon>Lachnospirales</taxon>
        <taxon>Lachnospiraceae</taxon>
        <taxon>Faecalicatena</taxon>
    </lineage>
</organism>
<proteinExistence type="predicted"/>
<gene>
    <name evidence="2" type="ORF">HFM93_11665</name>
</gene>
<keyword evidence="1" id="KW-1133">Transmembrane helix</keyword>
<keyword evidence="1" id="KW-0472">Membrane</keyword>
<name>A0ABX2H1I1_9FIRM</name>
<accession>A0ABX2H1I1</accession>
<keyword evidence="3" id="KW-1185">Reference proteome</keyword>
<feature type="transmembrane region" description="Helical" evidence="1">
    <location>
        <begin position="58"/>
        <end position="74"/>
    </location>
</feature>
<reference evidence="2 3" key="1">
    <citation type="journal article" date="2020" name="Cell Host Microbe">
        <title>Functional and Genomic Variation between Human-Derived Isolates of Lachnospiraceae Reveals Inter- and Intra-Species Diversity.</title>
        <authorList>
            <person name="Sorbara M.T."/>
            <person name="Littmann E.R."/>
            <person name="Fontana E."/>
            <person name="Moody T.U."/>
            <person name="Kohout C.E."/>
            <person name="Gjonbalaj M."/>
            <person name="Eaton V."/>
            <person name="Seok R."/>
            <person name="Leiner I.M."/>
            <person name="Pamer E.G."/>
        </authorList>
    </citation>
    <scope>NUCLEOTIDE SEQUENCE [LARGE SCALE GENOMIC DNA]</scope>
    <source>
        <strain evidence="2 3">MSK.14.16</strain>
    </source>
</reference>
<dbReference type="EMBL" id="JAAWUZ010000049">
    <property type="protein sequence ID" value="NSG30911.1"/>
    <property type="molecule type" value="Genomic_DNA"/>
</dbReference>
<keyword evidence="1" id="KW-0812">Transmembrane</keyword>
<protein>
    <submittedName>
        <fullName evidence="2">Uncharacterized protein</fullName>
    </submittedName>
</protein>
<comment type="caution">
    <text evidence="2">The sequence shown here is derived from an EMBL/GenBank/DDBJ whole genome shotgun (WGS) entry which is preliminary data.</text>
</comment>
<evidence type="ECO:0000313" key="3">
    <source>
        <dbReference type="Proteomes" id="UP000821846"/>
    </source>
</evidence>
<dbReference type="Proteomes" id="UP000821846">
    <property type="component" value="Unassembled WGS sequence"/>
</dbReference>
<sequence>MKNSKIQKLKKRGSTLLLLVLFMCVLAMVVAVILVSSPAVDAQYKTVGCMVIDKKNAVIAAMAAVFCGIAGFVIRHHAAR</sequence>
<dbReference type="RefSeq" id="WP_173866758.1">
    <property type="nucleotide sequence ID" value="NZ_JAAWUU010000048.1"/>
</dbReference>
<evidence type="ECO:0000256" key="1">
    <source>
        <dbReference type="SAM" id="Phobius"/>
    </source>
</evidence>
<evidence type="ECO:0000313" key="2">
    <source>
        <dbReference type="EMBL" id="NSG30911.1"/>
    </source>
</evidence>